<organism evidence="3 4">
    <name type="scientific">Caerostris extrusa</name>
    <name type="common">Bark spider</name>
    <name type="synonym">Caerostris bankana</name>
    <dbReference type="NCBI Taxonomy" id="172846"/>
    <lineage>
        <taxon>Eukaryota</taxon>
        <taxon>Metazoa</taxon>
        <taxon>Ecdysozoa</taxon>
        <taxon>Arthropoda</taxon>
        <taxon>Chelicerata</taxon>
        <taxon>Arachnida</taxon>
        <taxon>Araneae</taxon>
        <taxon>Araneomorphae</taxon>
        <taxon>Entelegynae</taxon>
        <taxon>Araneoidea</taxon>
        <taxon>Araneidae</taxon>
        <taxon>Caerostris</taxon>
    </lineage>
</organism>
<dbReference type="PANTHER" id="PTHR15377">
    <property type="entry name" value="TRANSCRIPTION ELONGATION REGULATOR 1"/>
    <property type="match status" value="1"/>
</dbReference>
<proteinExistence type="predicted"/>
<name>A0AAV4TQI3_CAEEX</name>
<evidence type="ECO:0000313" key="4">
    <source>
        <dbReference type="Proteomes" id="UP001054945"/>
    </source>
</evidence>
<dbReference type="EMBL" id="BPLR01011594">
    <property type="protein sequence ID" value="GIY47572.1"/>
    <property type="molecule type" value="Genomic_DNA"/>
</dbReference>
<comment type="caution">
    <text evidence="3">The sequence shown here is derived from an EMBL/GenBank/DDBJ whole genome shotgun (WGS) entry which is preliminary data.</text>
</comment>
<protein>
    <recommendedName>
        <fullName evidence="2">FF domain-containing protein</fullName>
    </recommendedName>
</protein>
<keyword evidence="1" id="KW-0677">Repeat</keyword>
<gene>
    <name evidence="3" type="ORF">CEXT_636231</name>
</gene>
<dbReference type="InterPro" id="IPR036517">
    <property type="entry name" value="FF_domain_sf"/>
</dbReference>
<dbReference type="PANTHER" id="PTHR15377:SF3">
    <property type="entry name" value="WW DOMAIN-CONTAINING PROTEIN"/>
    <property type="match status" value="1"/>
</dbReference>
<dbReference type="Gene3D" id="1.10.10.440">
    <property type="entry name" value="FF domain"/>
    <property type="match status" value="1"/>
</dbReference>
<evidence type="ECO:0000313" key="3">
    <source>
        <dbReference type="EMBL" id="GIY47572.1"/>
    </source>
</evidence>
<dbReference type="SMART" id="SM00441">
    <property type="entry name" value="FF"/>
    <property type="match status" value="1"/>
</dbReference>
<dbReference type="SUPFAM" id="SSF81698">
    <property type="entry name" value="FF domain"/>
    <property type="match status" value="1"/>
</dbReference>
<reference evidence="3 4" key="1">
    <citation type="submission" date="2021-06" db="EMBL/GenBank/DDBJ databases">
        <title>Caerostris extrusa draft genome.</title>
        <authorList>
            <person name="Kono N."/>
            <person name="Arakawa K."/>
        </authorList>
    </citation>
    <scope>NUCLEOTIDE SEQUENCE [LARGE SCALE GENOMIC DNA]</scope>
</reference>
<keyword evidence="4" id="KW-1185">Reference proteome</keyword>
<dbReference type="PROSITE" id="PS51676">
    <property type="entry name" value="FF"/>
    <property type="match status" value="1"/>
</dbReference>
<dbReference type="Pfam" id="PF01846">
    <property type="entry name" value="FF"/>
    <property type="match status" value="1"/>
</dbReference>
<dbReference type="InterPro" id="IPR002713">
    <property type="entry name" value="FF_domain"/>
</dbReference>
<evidence type="ECO:0000259" key="2">
    <source>
        <dbReference type="PROSITE" id="PS51676"/>
    </source>
</evidence>
<dbReference type="AlphaFoldDB" id="A0AAV4TQI3"/>
<dbReference type="GO" id="GO:0003712">
    <property type="term" value="F:transcription coregulator activity"/>
    <property type="evidence" value="ECO:0007669"/>
    <property type="project" value="TreeGrafter"/>
</dbReference>
<sequence length="103" mass="12298">MYCFLQGSVNKSLNIIFVKTRRRKSFKTERNSKKLKEEYKSLLREANVNINIRFTDFAHQHGKDPRFKAVEKLKDREVLFNEFVDSLHNDSKKNLSEEQKTAF</sequence>
<accession>A0AAV4TQI3</accession>
<feature type="domain" description="FF" evidence="2">
    <location>
        <begin position="30"/>
        <end position="86"/>
    </location>
</feature>
<dbReference type="Proteomes" id="UP001054945">
    <property type="component" value="Unassembled WGS sequence"/>
</dbReference>
<evidence type="ECO:0000256" key="1">
    <source>
        <dbReference type="ARBA" id="ARBA00022737"/>
    </source>
</evidence>
<dbReference type="InterPro" id="IPR045148">
    <property type="entry name" value="TCRG1-like"/>
</dbReference>
<dbReference type="GO" id="GO:0005634">
    <property type="term" value="C:nucleus"/>
    <property type="evidence" value="ECO:0007669"/>
    <property type="project" value="TreeGrafter"/>
</dbReference>
<dbReference type="GO" id="GO:0070063">
    <property type="term" value="F:RNA polymerase binding"/>
    <property type="evidence" value="ECO:0007669"/>
    <property type="project" value="InterPro"/>
</dbReference>